<evidence type="ECO:0000256" key="3">
    <source>
        <dbReference type="SAM" id="MobiDB-lite"/>
    </source>
</evidence>
<comment type="similarity">
    <text evidence="1">Belongs to the nitroreductase family.</text>
</comment>
<dbReference type="PANTHER" id="PTHR43673">
    <property type="entry name" value="NAD(P)H NITROREDUCTASE YDGI-RELATED"/>
    <property type="match status" value="1"/>
</dbReference>
<reference evidence="5" key="1">
    <citation type="submission" date="2019-02" db="EMBL/GenBank/DDBJ databases">
        <authorList>
            <person name="Gruber-Vodicka R. H."/>
            <person name="Seah K. B. B."/>
        </authorList>
    </citation>
    <scope>NUCLEOTIDE SEQUENCE</scope>
    <source>
        <strain evidence="5">BECK_BZ125</strain>
    </source>
</reference>
<dbReference type="EMBL" id="CAADFT010000007">
    <property type="protein sequence ID" value="VFK40342.1"/>
    <property type="molecule type" value="Genomic_DNA"/>
</dbReference>
<dbReference type="Pfam" id="PF00881">
    <property type="entry name" value="Nitroreductase"/>
    <property type="match status" value="1"/>
</dbReference>
<proteinExistence type="inferred from homology"/>
<name>A0A450YFL1_9GAMM</name>
<evidence type="ECO:0000256" key="2">
    <source>
        <dbReference type="ARBA" id="ARBA00023002"/>
    </source>
</evidence>
<sequence>MKKNAKVDYAVHDLIERRWSPRAFADRPVDRKLLGSLFEAARWSASCHDEQPWRFILATREEVEAHARLSECLVEANRAWAKHAPVLVLSAVKRTFTHNGNPNRYAWYDLGAATAQLTLQAMSFGLYVHPMAGILPDKIHDTYSIPDDFEPVTILAIGYLGASDTLSDSLRKQETGSRARHPLVQFVFANDWGSPVNFSERKDTGEASPRTEKIQHR</sequence>
<feature type="domain" description="Nitroreductase" evidence="4">
    <location>
        <begin position="15"/>
        <end position="159"/>
    </location>
</feature>
<dbReference type="GO" id="GO:0016491">
    <property type="term" value="F:oxidoreductase activity"/>
    <property type="evidence" value="ECO:0007669"/>
    <property type="project" value="UniProtKB-KW"/>
</dbReference>
<dbReference type="AlphaFoldDB" id="A0A450YFL1"/>
<evidence type="ECO:0000256" key="1">
    <source>
        <dbReference type="ARBA" id="ARBA00007118"/>
    </source>
</evidence>
<feature type="compositionally biased region" description="Basic and acidic residues" evidence="3">
    <location>
        <begin position="199"/>
        <end position="217"/>
    </location>
</feature>
<organism evidence="5">
    <name type="scientific">Candidatus Kentrum sp. TC</name>
    <dbReference type="NCBI Taxonomy" id="2126339"/>
    <lineage>
        <taxon>Bacteria</taxon>
        <taxon>Pseudomonadati</taxon>
        <taxon>Pseudomonadota</taxon>
        <taxon>Gammaproteobacteria</taxon>
        <taxon>Candidatus Kentrum</taxon>
    </lineage>
</organism>
<dbReference type="CDD" id="cd02138">
    <property type="entry name" value="TdsD-like"/>
    <property type="match status" value="1"/>
</dbReference>
<dbReference type="Gene3D" id="3.40.109.10">
    <property type="entry name" value="NADH Oxidase"/>
    <property type="match status" value="1"/>
</dbReference>
<protein>
    <submittedName>
        <fullName evidence="5">Nitroreductase</fullName>
    </submittedName>
</protein>
<evidence type="ECO:0000259" key="4">
    <source>
        <dbReference type="Pfam" id="PF00881"/>
    </source>
</evidence>
<dbReference type="InterPro" id="IPR000415">
    <property type="entry name" value="Nitroreductase-like"/>
</dbReference>
<evidence type="ECO:0000313" key="5">
    <source>
        <dbReference type="EMBL" id="VFK40342.1"/>
    </source>
</evidence>
<dbReference type="SUPFAM" id="SSF55469">
    <property type="entry name" value="FMN-dependent nitroreductase-like"/>
    <property type="match status" value="1"/>
</dbReference>
<keyword evidence="2" id="KW-0560">Oxidoreductase</keyword>
<accession>A0A450YFL1</accession>
<gene>
    <name evidence="5" type="ORF">BECKTC1821E_GA0114239_10072</name>
</gene>
<dbReference type="PANTHER" id="PTHR43673:SF10">
    <property type="entry name" value="NADH DEHYDROGENASE_NAD(P)H NITROREDUCTASE XCC3605-RELATED"/>
    <property type="match status" value="1"/>
</dbReference>
<feature type="region of interest" description="Disordered" evidence="3">
    <location>
        <begin position="198"/>
        <end position="217"/>
    </location>
</feature>
<dbReference type="InterPro" id="IPR029479">
    <property type="entry name" value="Nitroreductase"/>
</dbReference>